<gene>
    <name evidence="1" type="ORF">L9F63_012208</name>
</gene>
<organism evidence="1 2">
    <name type="scientific">Diploptera punctata</name>
    <name type="common">Pacific beetle cockroach</name>
    <dbReference type="NCBI Taxonomy" id="6984"/>
    <lineage>
        <taxon>Eukaryota</taxon>
        <taxon>Metazoa</taxon>
        <taxon>Ecdysozoa</taxon>
        <taxon>Arthropoda</taxon>
        <taxon>Hexapoda</taxon>
        <taxon>Insecta</taxon>
        <taxon>Pterygota</taxon>
        <taxon>Neoptera</taxon>
        <taxon>Polyneoptera</taxon>
        <taxon>Dictyoptera</taxon>
        <taxon>Blattodea</taxon>
        <taxon>Blaberoidea</taxon>
        <taxon>Blaberidae</taxon>
        <taxon>Diplopterinae</taxon>
        <taxon>Diploptera</taxon>
    </lineage>
</organism>
<evidence type="ECO:0000313" key="2">
    <source>
        <dbReference type="Proteomes" id="UP001233999"/>
    </source>
</evidence>
<sequence length="51" mass="5968">CVNDKKQRIRLSDGDGNIIIFKFVKNVKNPINIAFKKVKRIFKRLLHGQSE</sequence>
<feature type="non-terminal residue" evidence="1">
    <location>
        <position position="1"/>
    </location>
</feature>
<feature type="non-terminal residue" evidence="1">
    <location>
        <position position="51"/>
    </location>
</feature>
<reference evidence="1" key="2">
    <citation type="submission" date="2023-05" db="EMBL/GenBank/DDBJ databases">
        <authorList>
            <person name="Fouks B."/>
        </authorList>
    </citation>
    <scope>NUCLEOTIDE SEQUENCE</scope>
    <source>
        <strain evidence="1">Stay&amp;Tobe</strain>
        <tissue evidence="1">Testes</tissue>
    </source>
</reference>
<dbReference type="AlphaFoldDB" id="A0AAD8AEB4"/>
<comment type="caution">
    <text evidence="1">The sequence shown here is derived from an EMBL/GenBank/DDBJ whole genome shotgun (WGS) entry which is preliminary data.</text>
</comment>
<accession>A0AAD8AEB4</accession>
<protein>
    <submittedName>
        <fullName evidence="1">Uncharacterized protein</fullName>
    </submittedName>
</protein>
<proteinExistence type="predicted"/>
<evidence type="ECO:0000313" key="1">
    <source>
        <dbReference type="EMBL" id="KAJ9596777.1"/>
    </source>
</evidence>
<name>A0AAD8AEB4_DIPPU</name>
<reference evidence="1" key="1">
    <citation type="journal article" date="2023" name="IScience">
        <title>Live-bearing cockroach genome reveals convergent evolutionary mechanisms linked to viviparity in insects and beyond.</title>
        <authorList>
            <person name="Fouks B."/>
            <person name="Harrison M.C."/>
            <person name="Mikhailova A.A."/>
            <person name="Marchal E."/>
            <person name="English S."/>
            <person name="Carruthers M."/>
            <person name="Jennings E.C."/>
            <person name="Chiamaka E.L."/>
            <person name="Frigard R.A."/>
            <person name="Pippel M."/>
            <person name="Attardo G.M."/>
            <person name="Benoit J.B."/>
            <person name="Bornberg-Bauer E."/>
            <person name="Tobe S.S."/>
        </authorList>
    </citation>
    <scope>NUCLEOTIDE SEQUENCE</scope>
    <source>
        <strain evidence="1">Stay&amp;Tobe</strain>
    </source>
</reference>
<keyword evidence="2" id="KW-1185">Reference proteome</keyword>
<dbReference type="EMBL" id="JASPKZ010001961">
    <property type="protein sequence ID" value="KAJ9596777.1"/>
    <property type="molecule type" value="Genomic_DNA"/>
</dbReference>
<dbReference type="Proteomes" id="UP001233999">
    <property type="component" value="Unassembled WGS sequence"/>
</dbReference>